<dbReference type="PANTHER" id="PTHR43853:SF5">
    <property type="entry name" value="ACETYL-COA C-ACETYLTRANSFERASE"/>
    <property type="match status" value="1"/>
</dbReference>
<feature type="domain" description="Thiolase N-terminal" evidence="9">
    <location>
        <begin position="31"/>
        <end position="289"/>
    </location>
</feature>
<organism evidence="11 12">
    <name type="scientific">Meira miltonrushii</name>
    <dbReference type="NCBI Taxonomy" id="1280837"/>
    <lineage>
        <taxon>Eukaryota</taxon>
        <taxon>Fungi</taxon>
        <taxon>Dikarya</taxon>
        <taxon>Basidiomycota</taxon>
        <taxon>Ustilaginomycotina</taxon>
        <taxon>Exobasidiomycetes</taxon>
        <taxon>Exobasidiales</taxon>
        <taxon>Brachybasidiaceae</taxon>
        <taxon>Meira</taxon>
    </lineage>
</organism>
<dbReference type="InterPro" id="IPR020616">
    <property type="entry name" value="Thiolase_N"/>
</dbReference>
<dbReference type="SUPFAM" id="SSF53901">
    <property type="entry name" value="Thiolase-like"/>
    <property type="match status" value="2"/>
</dbReference>
<comment type="similarity">
    <text evidence="2 8">Belongs to the thiolase-like superfamily. Thiolase family.</text>
</comment>
<feature type="domain" description="Thiolase C-terminal" evidence="10">
    <location>
        <begin position="299"/>
        <end position="418"/>
    </location>
</feature>
<evidence type="ECO:0000256" key="8">
    <source>
        <dbReference type="RuleBase" id="RU003557"/>
    </source>
</evidence>
<feature type="active site" description="Proton acceptor" evidence="7">
    <location>
        <position position="406"/>
    </location>
</feature>
<dbReference type="InterPro" id="IPR020615">
    <property type="entry name" value="Thiolase_acyl_enz_int_AS"/>
</dbReference>
<dbReference type="RefSeq" id="XP_025356625.1">
    <property type="nucleotide sequence ID" value="XM_025500122.1"/>
</dbReference>
<keyword evidence="12" id="KW-1185">Reference proteome</keyword>
<name>A0A316VJ48_9BASI</name>
<dbReference type="EC" id="2.3.1.16" evidence="5"/>
<dbReference type="InParanoid" id="A0A316VJ48"/>
<evidence type="ECO:0000256" key="2">
    <source>
        <dbReference type="ARBA" id="ARBA00010982"/>
    </source>
</evidence>
<dbReference type="GO" id="GO:0003988">
    <property type="term" value="F:acetyl-CoA C-acyltransferase activity"/>
    <property type="evidence" value="ECO:0007669"/>
    <property type="project" value="UniProtKB-EC"/>
</dbReference>
<dbReference type="PROSITE" id="PS00737">
    <property type="entry name" value="THIOLASE_2"/>
    <property type="match status" value="1"/>
</dbReference>
<keyword evidence="3 8" id="KW-0808">Transferase</keyword>
<dbReference type="STRING" id="1280837.A0A316VJ48"/>
<evidence type="ECO:0000256" key="1">
    <source>
        <dbReference type="ARBA" id="ARBA00004872"/>
    </source>
</evidence>
<evidence type="ECO:0000256" key="3">
    <source>
        <dbReference type="ARBA" id="ARBA00022679"/>
    </source>
</evidence>
<evidence type="ECO:0000313" key="12">
    <source>
        <dbReference type="Proteomes" id="UP000245771"/>
    </source>
</evidence>
<dbReference type="NCBIfam" id="TIGR01930">
    <property type="entry name" value="AcCoA-C-Actrans"/>
    <property type="match status" value="1"/>
</dbReference>
<dbReference type="GO" id="GO:0006635">
    <property type="term" value="P:fatty acid beta-oxidation"/>
    <property type="evidence" value="ECO:0007669"/>
    <property type="project" value="TreeGrafter"/>
</dbReference>
<dbReference type="CDD" id="cd00751">
    <property type="entry name" value="thiolase"/>
    <property type="match status" value="1"/>
</dbReference>
<dbReference type="GeneID" id="37021903"/>
<dbReference type="Proteomes" id="UP000245771">
    <property type="component" value="Unassembled WGS sequence"/>
</dbReference>
<dbReference type="InterPro" id="IPR016039">
    <property type="entry name" value="Thiolase-like"/>
</dbReference>
<evidence type="ECO:0000256" key="6">
    <source>
        <dbReference type="ARBA" id="ARBA00047605"/>
    </source>
</evidence>
<keyword evidence="4 8" id="KW-0012">Acyltransferase</keyword>
<dbReference type="InterPro" id="IPR020610">
    <property type="entry name" value="Thiolase_AS"/>
</dbReference>
<dbReference type="GO" id="GO:0005777">
    <property type="term" value="C:peroxisome"/>
    <property type="evidence" value="ECO:0007669"/>
    <property type="project" value="TreeGrafter"/>
</dbReference>
<dbReference type="PANTHER" id="PTHR43853">
    <property type="entry name" value="3-KETOACYL-COA THIOLASE, PEROXISOMAL"/>
    <property type="match status" value="1"/>
</dbReference>
<dbReference type="InterPro" id="IPR050215">
    <property type="entry name" value="Thiolase-like_sf_Thiolase"/>
</dbReference>
<evidence type="ECO:0000256" key="7">
    <source>
        <dbReference type="PIRSR" id="PIRSR000429-1"/>
    </source>
</evidence>
<dbReference type="EMBL" id="KZ819603">
    <property type="protein sequence ID" value="PWN36323.1"/>
    <property type="molecule type" value="Genomic_DNA"/>
</dbReference>
<sequence length="420" mass="44742">MSFARGAFRVSATLRDKSALEGILKKRPDDVVFTTALRTPVARMKKGYKDAYPEELLAFVLQRTRERLENKGVSIDAIEDICTGTVLMELGGAKSGRLAALHAGMPITSAYSTVNRQCASSLQSITNIAQSIQTGQIAVGIAAGVESMTRDWGTRAIPVKLSPAMAQSPNQDARDCLMSMGLTSENVAAQWKIGRDEQDEFAATSQQRAAAAQEDGRLAQEIEPIEVRWMDDAGNETTRLVEKDEGVRKGTTKETLAKLKPAFKEDGTSTAGNSSQVSDGAVALTMARRDVAEKLGMEILGKWVGTSTIGVKPDIMGVGPAYASPKLLNRFGLDAKEIDLWEINEAFASQVLMTMGHLGISHDQVNVKGGAIALGHPLGASGGRLVTSLLSELRRTGKQTGVATLCCGTGYGKASLIVAE</sequence>
<dbReference type="AlphaFoldDB" id="A0A316VJ48"/>
<gene>
    <name evidence="11" type="ORF">FA14DRAFT_168014</name>
</gene>
<dbReference type="GO" id="GO:0010124">
    <property type="term" value="P:phenylacetate catabolic process"/>
    <property type="evidence" value="ECO:0007669"/>
    <property type="project" value="TreeGrafter"/>
</dbReference>
<evidence type="ECO:0000259" key="9">
    <source>
        <dbReference type="Pfam" id="PF00108"/>
    </source>
</evidence>
<feature type="active site" description="Acyl-thioester intermediate" evidence="7">
    <location>
        <position position="118"/>
    </location>
</feature>
<reference evidence="11 12" key="1">
    <citation type="journal article" date="2018" name="Mol. Biol. Evol.">
        <title>Broad Genomic Sampling Reveals a Smut Pathogenic Ancestry of the Fungal Clade Ustilaginomycotina.</title>
        <authorList>
            <person name="Kijpornyongpan T."/>
            <person name="Mondo S.J."/>
            <person name="Barry K."/>
            <person name="Sandor L."/>
            <person name="Lee J."/>
            <person name="Lipzen A."/>
            <person name="Pangilinan J."/>
            <person name="LaButti K."/>
            <person name="Hainaut M."/>
            <person name="Henrissat B."/>
            <person name="Grigoriev I.V."/>
            <person name="Spatafora J.W."/>
            <person name="Aime M.C."/>
        </authorList>
    </citation>
    <scope>NUCLEOTIDE SEQUENCE [LARGE SCALE GENOMIC DNA]</scope>
    <source>
        <strain evidence="11 12">MCA 3882</strain>
    </source>
</reference>
<evidence type="ECO:0000256" key="4">
    <source>
        <dbReference type="ARBA" id="ARBA00023315"/>
    </source>
</evidence>
<dbReference type="Gene3D" id="3.40.47.10">
    <property type="match status" value="2"/>
</dbReference>
<dbReference type="OrthoDB" id="5404651at2759"/>
<proteinExistence type="inferred from homology"/>
<dbReference type="Pfam" id="PF02803">
    <property type="entry name" value="Thiolase_C"/>
    <property type="match status" value="1"/>
</dbReference>
<dbReference type="Pfam" id="PF00108">
    <property type="entry name" value="Thiolase_N"/>
    <property type="match status" value="1"/>
</dbReference>
<dbReference type="InterPro" id="IPR020617">
    <property type="entry name" value="Thiolase_C"/>
</dbReference>
<dbReference type="InterPro" id="IPR002155">
    <property type="entry name" value="Thiolase"/>
</dbReference>
<protein>
    <recommendedName>
        <fullName evidence="5">acetyl-CoA C-acyltransferase</fullName>
        <ecNumber evidence="5">2.3.1.16</ecNumber>
    </recommendedName>
</protein>
<comment type="pathway">
    <text evidence="1">Lipid metabolism; fatty acid metabolism.</text>
</comment>
<evidence type="ECO:0000259" key="10">
    <source>
        <dbReference type="Pfam" id="PF02803"/>
    </source>
</evidence>
<dbReference type="PROSITE" id="PS00099">
    <property type="entry name" value="THIOLASE_3"/>
    <property type="match status" value="1"/>
</dbReference>
<evidence type="ECO:0000256" key="5">
    <source>
        <dbReference type="ARBA" id="ARBA00024073"/>
    </source>
</evidence>
<comment type="catalytic activity">
    <reaction evidence="6">
        <text>an acyl-CoA + acetyl-CoA = a 3-oxoacyl-CoA + CoA</text>
        <dbReference type="Rhea" id="RHEA:21564"/>
        <dbReference type="ChEBI" id="CHEBI:57287"/>
        <dbReference type="ChEBI" id="CHEBI:57288"/>
        <dbReference type="ChEBI" id="CHEBI:58342"/>
        <dbReference type="ChEBI" id="CHEBI:90726"/>
        <dbReference type="EC" id="2.3.1.16"/>
    </reaction>
</comment>
<dbReference type="InterPro" id="IPR020613">
    <property type="entry name" value="Thiolase_CS"/>
</dbReference>
<accession>A0A316VJ48</accession>
<evidence type="ECO:0000313" key="11">
    <source>
        <dbReference type="EMBL" id="PWN36323.1"/>
    </source>
</evidence>
<dbReference type="PIRSF" id="PIRSF000429">
    <property type="entry name" value="Ac-CoA_Ac_transf"/>
    <property type="match status" value="1"/>
</dbReference>
<feature type="active site" description="Proton acceptor" evidence="7">
    <location>
        <position position="376"/>
    </location>
</feature>
<dbReference type="PROSITE" id="PS00098">
    <property type="entry name" value="THIOLASE_1"/>
    <property type="match status" value="1"/>
</dbReference>